<keyword evidence="3 4" id="KW-0560">Oxidoreductase</keyword>
<name>A0A0A2TTZ6_9BACI</name>
<dbReference type="InterPro" id="IPR051402">
    <property type="entry name" value="KPR-Related"/>
</dbReference>
<dbReference type="EMBL" id="AVBF01000024">
    <property type="protein sequence ID" value="KGP72735.1"/>
    <property type="molecule type" value="Genomic_DNA"/>
</dbReference>
<dbReference type="OrthoDB" id="9793586at2"/>
<dbReference type="Pfam" id="PF08546">
    <property type="entry name" value="ApbA_C"/>
    <property type="match status" value="1"/>
</dbReference>
<comment type="catalytic activity">
    <reaction evidence="4">
        <text>(R)-pantoate + NADP(+) = 2-dehydropantoate + NADPH + H(+)</text>
        <dbReference type="Rhea" id="RHEA:16233"/>
        <dbReference type="ChEBI" id="CHEBI:11561"/>
        <dbReference type="ChEBI" id="CHEBI:15378"/>
        <dbReference type="ChEBI" id="CHEBI:15980"/>
        <dbReference type="ChEBI" id="CHEBI:57783"/>
        <dbReference type="ChEBI" id="CHEBI:58349"/>
        <dbReference type="EC" id="1.1.1.169"/>
    </reaction>
</comment>
<dbReference type="Gene3D" id="3.40.50.720">
    <property type="entry name" value="NAD(P)-binding Rossmann-like Domain"/>
    <property type="match status" value="1"/>
</dbReference>
<evidence type="ECO:0000259" key="5">
    <source>
        <dbReference type="Pfam" id="PF02558"/>
    </source>
</evidence>
<dbReference type="FunFam" id="3.40.50.720:FF:000307">
    <property type="entry name" value="2-dehydropantoate 2-reductase"/>
    <property type="match status" value="1"/>
</dbReference>
<protein>
    <recommendedName>
        <fullName evidence="4">2-dehydropantoate 2-reductase</fullName>
        <ecNumber evidence="4">1.1.1.169</ecNumber>
    </recommendedName>
    <alternativeName>
        <fullName evidence="4">Ketopantoate reductase</fullName>
    </alternativeName>
</protein>
<evidence type="ECO:0000313" key="8">
    <source>
        <dbReference type="Proteomes" id="UP000030147"/>
    </source>
</evidence>
<comment type="function">
    <text evidence="4">Catalyzes the NADPH-dependent reduction of ketopantoate into pantoic acid.</text>
</comment>
<sequence length="306" mass="34396">MNITILGAGALGAYFGARWDQVGHEVQYLVRSRRAEQLRNYGLHLHSVQGDYTVEHPSVVEDVSELEQTDLVILAVKGYHLQDVMPELKELVQKGAKVLPLLNGMEHIFKLQNELGIENVIGGLSYIIATLDEKGHVVHSSQLHDIHIGSLHSSQHELCRQLMNSSSEANMNVNQSQNIKEDLWKKYMFITAFSGMTTAGNFTVGTIREEQSTYEVTKHVLNEMKLLANAYDIPLTEETIQEGISKFESLPNEATSSMHQDKRKGLPLEVEHLQGGALRLAEKVGIGLPYIHMLYALIKPYERRSK</sequence>
<dbReference type="Gene3D" id="1.10.1040.10">
    <property type="entry name" value="N-(1-d-carboxylethyl)-l-norvaline Dehydrogenase, domain 2"/>
    <property type="match status" value="1"/>
</dbReference>
<comment type="pathway">
    <text evidence="4">Cofactor biosynthesis; (R)-pantothenate biosynthesis; (R)-pantoate from 3-methyl-2-oxobutanoate: step 2/2.</text>
</comment>
<dbReference type="EC" id="1.1.1.169" evidence="4"/>
<dbReference type="NCBIfam" id="TIGR00745">
    <property type="entry name" value="apbA_panE"/>
    <property type="match status" value="1"/>
</dbReference>
<gene>
    <name evidence="7" type="ORF">N782_10860</name>
</gene>
<evidence type="ECO:0000256" key="3">
    <source>
        <dbReference type="ARBA" id="ARBA00023002"/>
    </source>
</evidence>
<feature type="domain" description="Ketopantoate reductase C-terminal" evidence="6">
    <location>
        <begin position="178"/>
        <end position="302"/>
    </location>
</feature>
<dbReference type="GO" id="GO:0008677">
    <property type="term" value="F:2-dehydropantoate 2-reductase activity"/>
    <property type="evidence" value="ECO:0007669"/>
    <property type="project" value="UniProtKB-EC"/>
</dbReference>
<feature type="domain" description="Ketopantoate reductase N-terminal" evidence="5">
    <location>
        <begin position="3"/>
        <end position="151"/>
    </location>
</feature>
<dbReference type="eggNOG" id="COG1893">
    <property type="taxonomic scope" value="Bacteria"/>
</dbReference>
<dbReference type="InterPro" id="IPR008927">
    <property type="entry name" value="6-PGluconate_DH-like_C_sf"/>
</dbReference>
<dbReference type="GO" id="GO:0005737">
    <property type="term" value="C:cytoplasm"/>
    <property type="evidence" value="ECO:0007669"/>
    <property type="project" value="TreeGrafter"/>
</dbReference>
<accession>A0A0A2TTZ6</accession>
<comment type="caution">
    <text evidence="7">The sequence shown here is derived from an EMBL/GenBank/DDBJ whole genome shotgun (WGS) entry which is preliminary data.</text>
</comment>
<dbReference type="STRING" id="1385514.N782_10860"/>
<dbReference type="PANTHER" id="PTHR21708:SF26">
    <property type="entry name" value="2-DEHYDROPANTOATE 2-REDUCTASE"/>
    <property type="match status" value="1"/>
</dbReference>
<evidence type="ECO:0000256" key="2">
    <source>
        <dbReference type="ARBA" id="ARBA00022857"/>
    </source>
</evidence>
<evidence type="ECO:0000256" key="1">
    <source>
        <dbReference type="ARBA" id="ARBA00007870"/>
    </source>
</evidence>
<dbReference type="AlphaFoldDB" id="A0A0A2TTZ6"/>
<evidence type="ECO:0000256" key="4">
    <source>
        <dbReference type="RuleBase" id="RU362068"/>
    </source>
</evidence>
<dbReference type="UniPathway" id="UPA00028">
    <property type="reaction ID" value="UER00004"/>
</dbReference>
<dbReference type="GO" id="GO:0015940">
    <property type="term" value="P:pantothenate biosynthetic process"/>
    <property type="evidence" value="ECO:0007669"/>
    <property type="project" value="UniProtKB-UniPathway"/>
</dbReference>
<evidence type="ECO:0000259" key="6">
    <source>
        <dbReference type="Pfam" id="PF08546"/>
    </source>
</evidence>
<dbReference type="FunFam" id="1.10.1040.10:FF:000017">
    <property type="entry name" value="2-dehydropantoate 2-reductase"/>
    <property type="match status" value="1"/>
</dbReference>
<dbReference type="InterPro" id="IPR013752">
    <property type="entry name" value="KPA_reductase"/>
</dbReference>
<dbReference type="Proteomes" id="UP000030147">
    <property type="component" value="Unassembled WGS sequence"/>
</dbReference>
<dbReference type="InterPro" id="IPR013332">
    <property type="entry name" value="KPR_N"/>
</dbReference>
<comment type="similarity">
    <text evidence="1 4">Belongs to the ketopantoate reductase family.</text>
</comment>
<proteinExistence type="inferred from homology"/>
<dbReference type="InterPro" id="IPR013328">
    <property type="entry name" value="6PGD_dom2"/>
</dbReference>
<dbReference type="Pfam" id="PF02558">
    <property type="entry name" value="ApbA"/>
    <property type="match status" value="1"/>
</dbReference>
<evidence type="ECO:0000313" key="7">
    <source>
        <dbReference type="EMBL" id="KGP72735.1"/>
    </source>
</evidence>
<dbReference type="InterPro" id="IPR003710">
    <property type="entry name" value="ApbA"/>
</dbReference>
<reference evidence="7 8" key="1">
    <citation type="journal article" date="2015" name="Stand. Genomic Sci.">
        <title>High quality draft genome sequence of the moderately halophilic bacterium Pontibacillus yanchengensis Y32(T) and comparison among Pontibacillus genomes.</title>
        <authorList>
            <person name="Huang J."/>
            <person name="Qiao Z.X."/>
            <person name="Tang J.W."/>
            <person name="Wang G."/>
        </authorList>
    </citation>
    <scope>NUCLEOTIDE SEQUENCE [LARGE SCALE GENOMIC DNA]</scope>
    <source>
        <strain evidence="7 8">Y32</strain>
    </source>
</reference>
<keyword evidence="2 4" id="KW-0521">NADP</keyword>
<keyword evidence="4" id="KW-0566">Pantothenate biosynthesis</keyword>
<dbReference type="PANTHER" id="PTHR21708">
    <property type="entry name" value="PROBABLE 2-DEHYDROPANTOATE 2-REDUCTASE"/>
    <property type="match status" value="1"/>
</dbReference>
<organism evidence="7 8">
    <name type="scientific">Pontibacillus yanchengensis Y32</name>
    <dbReference type="NCBI Taxonomy" id="1385514"/>
    <lineage>
        <taxon>Bacteria</taxon>
        <taxon>Bacillati</taxon>
        <taxon>Bacillota</taxon>
        <taxon>Bacilli</taxon>
        <taxon>Bacillales</taxon>
        <taxon>Bacillaceae</taxon>
        <taxon>Pontibacillus</taxon>
    </lineage>
</organism>
<dbReference type="InterPro" id="IPR036291">
    <property type="entry name" value="NAD(P)-bd_dom_sf"/>
</dbReference>
<dbReference type="SUPFAM" id="SSF51735">
    <property type="entry name" value="NAD(P)-binding Rossmann-fold domains"/>
    <property type="match status" value="1"/>
</dbReference>
<dbReference type="RefSeq" id="WP_036819249.1">
    <property type="nucleotide sequence ID" value="NZ_AVBF01000024.1"/>
</dbReference>
<dbReference type="SUPFAM" id="SSF48179">
    <property type="entry name" value="6-phosphogluconate dehydrogenase C-terminal domain-like"/>
    <property type="match status" value="1"/>
</dbReference>
<keyword evidence="8" id="KW-1185">Reference proteome</keyword>